<gene>
    <name evidence="2" type="ORF">KC19_1G034400</name>
</gene>
<name>A0A8T0J3X6_CERPU</name>
<protein>
    <submittedName>
        <fullName evidence="2">Uncharacterized protein</fullName>
    </submittedName>
</protein>
<accession>A0A8T0J3X6</accession>
<evidence type="ECO:0000313" key="3">
    <source>
        <dbReference type="Proteomes" id="UP000822688"/>
    </source>
</evidence>
<keyword evidence="3" id="KW-1185">Reference proteome</keyword>
<dbReference type="Proteomes" id="UP000822688">
    <property type="component" value="Chromosome 1"/>
</dbReference>
<dbReference type="EMBL" id="CM026421">
    <property type="protein sequence ID" value="KAG0589618.1"/>
    <property type="molecule type" value="Genomic_DNA"/>
</dbReference>
<organism evidence="2 3">
    <name type="scientific">Ceratodon purpureus</name>
    <name type="common">Fire moss</name>
    <name type="synonym">Dicranum purpureum</name>
    <dbReference type="NCBI Taxonomy" id="3225"/>
    <lineage>
        <taxon>Eukaryota</taxon>
        <taxon>Viridiplantae</taxon>
        <taxon>Streptophyta</taxon>
        <taxon>Embryophyta</taxon>
        <taxon>Bryophyta</taxon>
        <taxon>Bryophytina</taxon>
        <taxon>Bryopsida</taxon>
        <taxon>Dicranidae</taxon>
        <taxon>Pseudoditrichales</taxon>
        <taxon>Ditrichaceae</taxon>
        <taxon>Ceratodon</taxon>
    </lineage>
</organism>
<reference evidence="2" key="1">
    <citation type="submission" date="2020-06" db="EMBL/GenBank/DDBJ databases">
        <title>WGS assembly of Ceratodon purpureus strain R40.</title>
        <authorList>
            <person name="Carey S.B."/>
            <person name="Jenkins J."/>
            <person name="Shu S."/>
            <person name="Lovell J.T."/>
            <person name="Sreedasyam A."/>
            <person name="Maumus F."/>
            <person name="Tiley G.P."/>
            <person name="Fernandez-Pozo N."/>
            <person name="Barry K."/>
            <person name="Chen C."/>
            <person name="Wang M."/>
            <person name="Lipzen A."/>
            <person name="Daum C."/>
            <person name="Saski C.A."/>
            <person name="Payton A.C."/>
            <person name="Mcbreen J.C."/>
            <person name="Conrad R.E."/>
            <person name="Kollar L.M."/>
            <person name="Olsson S."/>
            <person name="Huttunen S."/>
            <person name="Landis J.B."/>
            <person name="Wickett N.J."/>
            <person name="Johnson M.G."/>
            <person name="Rensing S.A."/>
            <person name="Grimwood J."/>
            <person name="Schmutz J."/>
            <person name="Mcdaniel S.F."/>
        </authorList>
    </citation>
    <scope>NUCLEOTIDE SEQUENCE</scope>
    <source>
        <strain evidence="2">R40</strain>
    </source>
</reference>
<proteinExistence type="predicted"/>
<dbReference type="OrthoDB" id="1938098at2759"/>
<feature type="region of interest" description="Disordered" evidence="1">
    <location>
        <begin position="41"/>
        <end position="60"/>
    </location>
</feature>
<dbReference type="AlphaFoldDB" id="A0A8T0J3X6"/>
<dbReference type="PANTHER" id="PTHR33972:SF2">
    <property type="entry name" value="OS04G0606700 PROTEIN"/>
    <property type="match status" value="1"/>
</dbReference>
<evidence type="ECO:0000313" key="2">
    <source>
        <dbReference type="EMBL" id="KAG0589618.1"/>
    </source>
</evidence>
<sequence length="134" mass="14165">MKMAGSARGLVTCLRAAHMRAATPASMSASRKCSVKPWFDGSVTDSSADSAGEQVGGSSSANRLEQVLHEFRIQKATPDWLPLMPERSFWMPPEEPVVEEAPAAAAIEPATEGELFSMIMPSGWPAPAPVGGPL</sequence>
<dbReference type="PANTHER" id="PTHR33972">
    <property type="entry name" value="EXPRESSED PROTEIN"/>
    <property type="match status" value="1"/>
</dbReference>
<comment type="caution">
    <text evidence="2">The sequence shown here is derived from an EMBL/GenBank/DDBJ whole genome shotgun (WGS) entry which is preliminary data.</text>
</comment>
<evidence type="ECO:0000256" key="1">
    <source>
        <dbReference type="SAM" id="MobiDB-lite"/>
    </source>
</evidence>